<reference evidence="1 2" key="1">
    <citation type="submission" date="2019-09" db="EMBL/GenBank/DDBJ databases">
        <title>Genome of Aliivibrio finisterrensis LMG 23869 (type strain).</title>
        <authorList>
            <person name="Bowman J.P."/>
        </authorList>
    </citation>
    <scope>NUCLEOTIDE SEQUENCE [LARGE SCALE GENOMIC DNA]</scope>
    <source>
        <strain evidence="1 2">LMG 23869</strain>
    </source>
</reference>
<protein>
    <submittedName>
        <fullName evidence="1">Uncharacterized protein</fullName>
    </submittedName>
</protein>
<dbReference type="Proteomes" id="UP000434870">
    <property type="component" value="Unassembled WGS sequence"/>
</dbReference>
<accession>A0A6N6RNW2</accession>
<name>A0A6N6RNW2_9GAMM</name>
<feature type="non-terminal residue" evidence="1">
    <location>
        <position position="1592"/>
    </location>
</feature>
<sequence>MYNFSYRQYALKGGHLSVSIHRRIMMLFRGLILLCITSFSQPALASLSVINDWVMSVPGAKAPTASDYQATLTLTDTTIVVELNGHLRFVHQIDAIWPSNGSDATKTQFLQDMVNGYEAIHPWIQGVTGAQRPTLQNYIDSKLVASGDVTNSDINYINDQVIPFDNKMNLYHLYGESILKEYQAMLNYANGSNFLIPSTDSYRALKTTMSKVDKIVVQAAELSKELNLTSINDIRAAVVSYYTIYDHFVSRNTIPTLSDYHNIGLTYLTSQDQVDSINNYVRAFSIRTFAEIKSVASRTIIQLEYPIPLTQGSTISLSLPDTVRYRQSQVDWYSYDGVKETLLQSNQRTYSIQSGQLHSGDTVFARVNAGMNQYDTKPTGGYVGDSGSDVDISLTHNQSNTHAPTGKTLEITNASLLVNGTVVASAPTYQWFAFNKYEDFGQPSTSLASEVTLNSQSTNRGYKVNDAEQAGFYAVEVTFNHSGQNHSKVLTFPTSQVLLPEQNDDPQYYENLLLNELNLRSNLKVWLDATDEQTLFSDSNCTTPANDGDSVACWQDKSVNGANFYDLNSRVTGGLGAPSSKAFGKPTYISAYNKFSGASAVNFDRTDAAALGHKLVQSEHWSGDYSLAYAFAVNKEILSNSNSNKAKRNVFNTNISGSFVASSYISRFETTGSAVTEQTFHYTDVHNNWLFLYKQESINDDLLSPRVFGAQAECIVNPDNSTQELCLVDFRRDGAVEHTGQAINGTDMFQSYGLNAQQQFNTSTTGDMAFQTLMIFDKKLNECETYLVDKYLSLKLGKALKSSFNFGQSRTGFTNSSRILGFDPLYSVACRQDIFLSQTSSGYMDVSFEIDNPSVSDYDLIARDEYLIVGHNGADVASPIDISTMSSPPSLPAGSSVTTVLERKWLVDFKSVSGVADPIKQVSLKYDFTLAGLDLSVLNYPKPYLVIQRGSVPIEIEGHYQGADSVAFEPIDFQHGDTVQLAFNTNVANTAPTSSNHSIFIDSPHAFSANDFAFSDPDNDALYQVRITSLPTQGTLTLNGSSVSNGDEILVSDLADLSLNFDNTATLPIVLKYEVSDGFQWSNESDLSINQLKIYHQLSPKHVTYRVRDELSIHTLAELNYQPLSVSVDYVWWTVNSANNIGEYYDPIQHTALSVEDSYTISPSSVGKYLLIQAEYTEPNSGQSVKSILPIGFIEAADAPTRPTVPWASQLNVNSQYVYENLTIVPELALRDDNEVLPPNVEYCFYDEDTSSVLQACGAADTFLVTSGDKDKTIRVEAILTDSNSLTIEAQTLTAYLFPRATSNNLSRPVISPTRDLTLNSIISLTSEPRFQASGTMFQWYRYRNGQYTPINGANGDSYTISWADMSATILLQVTVDDNGVMVPIESNMTENVEYQLAVDMVLGHETPLHVDDEITLLNKSAVEQAVQGVLAQNGNFEASYTWQYSPNNGTSWFDQATYDSIKPLISLADNRIYRLRLDIGDGLALVVVYSNNSPAVQSGLSYNIDFGPLSAPIQDVSYDVYSQLTSSASTSYDSRTHQWSRVEADGTLTPLSTDGAYTPTSNDVGFVLRVTISYLDASSNVLVSRAVETPP</sequence>
<dbReference type="EMBL" id="WBVP01000036">
    <property type="protein sequence ID" value="KAB2823122.1"/>
    <property type="molecule type" value="Genomic_DNA"/>
</dbReference>
<evidence type="ECO:0000313" key="2">
    <source>
        <dbReference type="Proteomes" id="UP000434870"/>
    </source>
</evidence>
<dbReference type="Gene3D" id="2.60.40.2700">
    <property type="match status" value="1"/>
</dbReference>
<comment type="caution">
    <text evidence="1">The sequence shown here is derived from an EMBL/GenBank/DDBJ whole genome shotgun (WGS) entry which is preliminary data.</text>
</comment>
<gene>
    <name evidence="1" type="ORF">F8B77_16915</name>
</gene>
<evidence type="ECO:0000313" key="1">
    <source>
        <dbReference type="EMBL" id="KAB2823122.1"/>
    </source>
</evidence>
<proteinExistence type="predicted"/>
<dbReference type="RefSeq" id="WP_151656819.1">
    <property type="nucleotide sequence ID" value="NZ_WBVP01000036.1"/>
</dbReference>
<organism evidence="1 2">
    <name type="scientific">Aliivibrio finisterrensis</name>
    <dbReference type="NCBI Taxonomy" id="511998"/>
    <lineage>
        <taxon>Bacteria</taxon>
        <taxon>Pseudomonadati</taxon>
        <taxon>Pseudomonadota</taxon>
        <taxon>Gammaproteobacteria</taxon>
        <taxon>Vibrionales</taxon>
        <taxon>Vibrionaceae</taxon>
        <taxon>Aliivibrio</taxon>
    </lineage>
</organism>